<dbReference type="OrthoDB" id="5594977at2759"/>
<dbReference type="PANTHER" id="PTHR28265">
    <property type="entry name" value="MAINTENANCE OF TELOMERE CAPPING PROTEIN 1"/>
    <property type="match status" value="1"/>
</dbReference>
<evidence type="ECO:0000256" key="1">
    <source>
        <dbReference type="SAM" id="MobiDB-lite"/>
    </source>
</evidence>
<accession>A0A1B7SAE7</accession>
<dbReference type="Proteomes" id="UP000092321">
    <property type="component" value="Unassembled WGS sequence"/>
</dbReference>
<dbReference type="AlphaFoldDB" id="A0A1B7SAE7"/>
<evidence type="ECO:0000313" key="3">
    <source>
        <dbReference type="Proteomes" id="UP000092321"/>
    </source>
</evidence>
<feature type="compositionally biased region" description="Polar residues" evidence="1">
    <location>
        <begin position="56"/>
        <end position="65"/>
    </location>
</feature>
<gene>
    <name evidence="2" type="ORF">HANVADRAFT_4723</name>
</gene>
<sequence length="398" mass="45644">MSNQEKDVLDFLDSLPQKSSKSTNKTSLNKKKTTTAKKDNSVLDFLNELEEHNKKSGGSSKTDASSEAIEKESVEFIDTPKTETKETLSATEDTEKKIEEEQNQKEEEQTENATVSEDEGEKEADPISSFTSWFSNAATSKLGNVDSLINQTKSTLQKNLHSIQKPELDSLQQGFKNLLTQTINQIEEHVPDFEREGDEEDEEENLKIYLQHDIPNWKFDKLCKETFYKILTSQVQDGVNINIKEILGDLPESQTFFEGKINDAEKLCLANIDDTIKRYKEETEANLVKESKIFISVVGVTVPIQEDSDVKELESVLDPSKEGNFSLIFILKDITNNIQIIQKSQSIPDKWIQWVLQYKKFEDKDIDPSKWVGEWIEQLIILNFQILAQNYVIKRIKF</sequence>
<dbReference type="PANTHER" id="PTHR28265:SF1">
    <property type="entry name" value="MAINTENANCE OF TELOMERE CAPPING PROTEIN 1"/>
    <property type="match status" value="1"/>
</dbReference>
<feature type="compositionally biased region" description="Basic and acidic residues" evidence="1">
    <location>
        <begin position="68"/>
        <end position="86"/>
    </location>
</feature>
<feature type="compositionally biased region" description="Basic and acidic residues" evidence="1">
    <location>
        <begin position="93"/>
        <end position="107"/>
    </location>
</feature>
<comment type="caution">
    <text evidence="2">The sequence shown here is derived from an EMBL/GenBank/DDBJ whole genome shotgun (WGS) entry which is preliminary data.</text>
</comment>
<dbReference type="EMBL" id="LXPE01000647">
    <property type="protein sequence ID" value="OBA13447.1"/>
    <property type="molecule type" value="Genomic_DNA"/>
</dbReference>
<evidence type="ECO:0008006" key="4">
    <source>
        <dbReference type="Google" id="ProtNLM"/>
    </source>
</evidence>
<name>A0A1B7SAE7_9ASCO</name>
<keyword evidence="3" id="KW-1185">Reference proteome</keyword>
<dbReference type="InterPro" id="IPR018814">
    <property type="entry name" value="DUF5427"/>
</dbReference>
<dbReference type="Pfam" id="PF10310">
    <property type="entry name" value="DUF5427"/>
    <property type="match status" value="1"/>
</dbReference>
<reference evidence="3" key="1">
    <citation type="journal article" date="2016" name="Proc. Natl. Acad. Sci. U.S.A.">
        <title>Comparative genomics of biotechnologically important yeasts.</title>
        <authorList>
            <person name="Riley R."/>
            <person name="Haridas S."/>
            <person name="Wolfe K.H."/>
            <person name="Lopes M.R."/>
            <person name="Hittinger C.T."/>
            <person name="Goeker M."/>
            <person name="Salamov A.A."/>
            <person name="Wisecaver J.H."/>
            <person name="Long T.M."/>
            <person name="Calvey C.H."/>
            <person name="Aerts A.L."/>
            <person name="Barry K.W."/>
            <person name="Choi C."/>
            <person name="Clum A."/>
            <person name="Coughlan A.Y."/>
            <person name="Deshpande S."/>
            <person name="Douglass A.P."/>
            <person name="Hanson S.J."/>
            <person name="Klenk H.-P."/>
            <person name="LaButti K.M."/>
            <person name="Lapidus A."/>
            <person name="Lindquist E.A."/>
            <person name="Lipzen A.M."/>
            <person name="Meier-Kolthoff J.P."/>
            <person name="Ohm R.A."/>
            <person name="Otillar R.P."/>
            <person name="Pangilinan J.L."/>
            <person name="Peng Y."/>
            <person name="Rokas A."/>
            <person name="Rosa C.A."/>
            <person name="Scheuner C."/>
            <person name="Sibirny A.A."/>
            <person name="Slot J.C."/>
            <person name="Stielow J.B."/>
            <person name="Sun H."/>
            <person name="Kurtzman C.P."/>
            <person name="Blackwell M."/>
            <person name="Grigoriev I.V."/>
            <person name="Jeffries T.W."/>
        </authorList>
    </citation>
    <scope>NUCLEOTIDE SEQUENCE [LARGE SCALE GENOMIC DNA]</scope>
    <source>
        <strain evidence="3">NRRL Y-1626</strain>
    </source>
</reference>
<evidence type="ECO:0000313" key="2">
    <source>
        <dbReference type="EMBL" id="OBA13447.1"/>
    </source>
</evidence>
<feature type="region of interest" description="Disordered" evidence="1">
    <location>
        <begin position="1"/>
        <end position="127"/>
    </location>
</feature>
<proteinExistence type="predicted"/>
<organism evidence="2 3">
    <name type="scientific">Hanseniaspora valbyensis NRRL Y-1626</name>
    <dbReference type="NCBI Taxonomy" id="766949"/>
    <lineage>
        <taxon>Eukaryota</taxon>
        <taxon>Fungi</taxon>
        <taxon>Dikarya</taxon>
        <taxon>Ascomycota</taxon>
        <taxon>Saccharomycotina</taxon>
        <taxon>Saccharomycetes</taxon>
        <taxon>Saccharomycodales</taxon>
        <taxon>Saccharomycodaceae</taxon>
        <taxon>Hanseniaspora</taxon>
    </lineage>
</organism>
<feature type="compositionally biased region" description="Low complexity" evidence="1">
    <location>
        <begin position="18"/>
        <end position="27"/>
    </location>
</feature>
<protein>
    <recommendedName>
        <fullName evidence="4">Maintenance of telomere capping protein 1</fullName>
    </recommendedName>
</protein>